<dbReference type="Pfam" id="PF04932">
    <property type="entry name" value="Wzy_C"/>
    <property type="match status" value="1"/>
</dbReference>
<feature type="transmembrane region" description="Helical" evidence="6">
    <location>
        <begin position="247"/>
        <end position="265"/>
    </location>
</feature>
<keyword evidence="2 6" id="KW-0812">Transmembrane</keyword>
<feature type="domain" description="O-antigen ligase-related" evidence="7">
    <location>
        <begin position="203"/>
        <end position="359"/>
    </location>
</feature>
<feature type="transmembrane region" description="Helical" evidence="6">
    <location>
        <begin position="93"/>
        <end position="113"/>
    </location>
</feature>
<dbReference type="PANTHER" id="PTHR37422:SF13">
    <property type="entry name" value="LIPOPOLYSACCHARIDE BIOSYNTHESIS PROTEIN PA4999-RELATED"/>
    <property type="match status" value="1"/>
</dbReference>
<evidence type="ECO:0000256" key="5">
    <source>
        <dbReference type="SAM" id="MobiDB-lite"/>
    </source>
</evidence>
<feature type="transmembrane region" description="Helical" evidence="6">
    <location>
        <begin position="379"/>
        <end position="397"/>
    </location>
</feature>
<proteinExistence type="predicted"/>
<dbReference type="InterPro" id="IPR051533">
    <property type="entry name" value="WaaL-like"/>
</dbReference>
<gene>
    <name evidence="8" type="ORF">GCM10010448_24490</name>
</gene>
<feature type="region of interest" description="Disordered" evidence="5">
    <location>
        <begin position="428"/>
        <end position="465"/>
    </location>
</feature>
<evidence type="ECO:0000313" key="8">
    <source>
        <dbReference type="EMBL" id="GAA3040990.1"/>
    </source>
</evidence>
<feature type="transmembrane region" description="Helical" evidence="6">
    <location>
        <begin position="119"/>
        <end position="141"/>
    </location>
</feature>
<dbReference type="InterPro" id="IPR007016">
    <property type="entry name" value="O-antigen_ligase-rel_domated"/>
</dbReference>
<evidence type="ECO:0000256" key="1">
    <source>
        <dbReference type="ARBA" id="ARBA00004141"/>
    </source>
</evidence>
<feature type="transmembrane region" description="Helical" evidence="6">
    <location>
        <begin position="199"/>
        <end position="214"/>
    </location>
</feature>
<evidence type="ECO:0000256" key="6">
    <source>
        <dbReference type="SAM" id="Phobius"/>
    </source>
</evidence>
<comment type="caution">
    <text evidence="8">The sequence shown here is derived from an EMBL/GenBank/DDBJ whole genome shotgun (WGS) entry which is preliminary data.</text>
</comment>
<reference evidence="9" key="1">
    <citation type="journal article" date="2019" name="Int. J. Syst. Evol. Microbiol.">
        <title>The Global Catalogue of Microorganisms (GCM) 10K type strain sequencing project: providing services to taxonomists for standard genome sequencing and annotation.</title>
        <authorList>
            <consortium name="The Broad Institute Genomics Platform"/>
            <consortium name="The Broad Institute Genome Sequencing Center for Infectious Disease"/>
            <person name="Wu L."/>
            <person name="Ma J."/>
        </authorList>
    </citation>
    <scope>NUCLEOTIDE SEQUENCE [LARGE SCALE GENOMIC DNA]</scope>
    <source>
        <strain evidence="9">JCM 9091</strain>
    </source>
</reference>
<sequence length="465" mass="49430">MNFFNSAPQYYFAFVVVCAVVCVVSALVLAVCLRGAGWLPWAACLVPLLLLGKTYATVGRAPFYAMDVLAAFALLSTLHQWGPRVFSEKRLRWFRVAAVGLAVMACQAVYRGIAAGYPGALKGLILGLYPVLGWCAATWFLTRPVAEAVRWRWVLYVPTGGLFLTWALNIPLQTAASGLYLAIAGAFGAQLRLRGKSRLLLWTLVGAALMTAVASKRGPLLAVVAAVTATTLAGWDRRRRVIRLPMLSWSIATMGVLGVLGFTLFGQDVSDMPVVGGLAGRVLRSHDTSTEAGANVELRLEMWREAFRSVQEDPLLGTGAGHPIDVVRHGEHLNASGAGPHNSFVGYVFYLGWPAGIAVVLLVAGTLRRTWRARQHPAAASWFGATVGVAVTAFTNVAFETTYIGLPSWLVLACAFALVGVPREDGEAVGGSRGTVPVSRGAPACRLPSGTGLPRSASAEVPVSS</sequence>
<keyword evidence="9" id="KW-1185">Reference proteome</keyword>
<dbReference type="PANTHER" id="PTHR37422">
    <property type="entry name" value="TEICHURONIC ACID BIOSYNTHESIS PROTEIN TUAE"/>
    <property type="match status" value="1"/>
</dbReference>
<feature type="transmembrane region" description="Helical" evidence="6">
    <location>
        <begin position="347"/>
        <end position="367"/>
    </location>
</feature>
<organism evidence="8 9">
    <name type="scientific">Streptomyces glomeratus</name>
    <dbReference type="NCBI Taxonomy" id="284452"/>
    <lineage>
        <taxon>Bacteria</taxon>
        <taxon>Bacillati</taxon>
        <taxon>Actinomycetota</taxon>
        <taxon>Actinomycetes</taxon>
        <taxon>Kitasatosporales</taxon>
        <taxon>Streptomycetaceae</taxon>
        <taxon>Streptomyces</taxon>
    </lineage>
</organism>
<evidence type="ECO:0000313" key="9">
    <source>
        <dbReference type="Proteomes" id="UP001501532"/>
    </source>
</evidence>
<comment type="subcellular location">
    <subcellularLocation>
        <location evidence="1">Membrane</location>
        <topology evidence="1">Multi-pass membrane protein</topology>
    </subcellularLocation>
</comment>
<feature type="transmembrane region" description="Helical" evidence="6">
    <location>
        <begin position="38"/>
        <end position="56"/>
    </location>
</feature>
<evidence type="ECO:0000259" key="7">
    <source>
        <dbReference type="Pfam" id="PF04932"/>
    </source>
</evidence>
<evidence type="ECO:0000256" key="2">
    <source>
        <dbReference type="ARBA" id="ARBA00022692"/>
    </source>
</evidence>
<accession>A0ABP6LHZ7</accession>
<dbReference type="Proteomes" id="UP001501532">
    <property type="component" value="Unassembled WGS sequence"/>
</dbReference>
<dbReference type="EMBL" id="BAAAUF010000018">
    <property type="protein sequence ID" value="GAA3040990.1"/>
    <property type="molecule type" value="Genomic_DNA"/>
</dbReference>
<evidence type="ECO:0000256" key="3">
    <source>
        <dbReference type="ARBA" id="ARBA00022989"/>
    </source>
</evidence>
<keyword evidence="4 6" id="KW-0472">Membrane</keyword>
<dbReference type="RefSeq" id="WP_234512380.1">
    <property type="nucleotide sequence ID" value="NZ_BAAAUF010000018.1"/>
</dbReference>
<protein>
    <recommendedName>
        <fullName evidence="7">O-antigen ligase-related domain-containing protein</fullName>
    </recommendedName>
</protein>
<feature type="transmembrane region" description="Helical" evidence="6">
    <location>
        <begin position="403"/>
        <end position="421"/>
    </location>
</feature>
<name>A0ABP6LHZ7_9ACTN</name>
<evidence type="ECO:0000256" key="4">
    <source>
        <dbReference type="ARBA" id="ARBA00023136"/>
    </source>
</evidence>
<feature type="transmembrane region" description="Helical" evidence="6">
    <location>
        <begin position="12"/>
        <end position="31"/>
    </location>
</feature>
<feature type="transmembrane region" description="Helical" evidence="6">
    <location>
        <begin position="220"/>
        <end position="235"/>
    </location>
</feature>
<keyword evidence="3 6" id="KW-1133">Transmembrane helix</keyword>